<dbReference type="EMBL" id="JSWE01000096">
    <property type="protein sequence ID" value="KIE05427.1"/>
    <property type="molecule type" value="Genomic_DNA"/>
</dbReference>
<dbReference type="PROSITE" id="PS50297">
    <property type="entry name" value="ANK_REP_REGION"/>
    <property type="match status" value="3"/>
</dbReference>
<name>A0A0C1MTL3_9RICK</name>
<feature type="repeat" description="ANK" evidence="1">
    <location>
        <begin position="1870"/>
        <end position="1902"/>
    </location>
</feature>
<dbReference type="InterPro" id="IPR006553">
    <property type="entry name" value="Leu-rich_rpt_Cys-con_subtyp"/>
</dbReference>
<feature type="repeat" description="ANK" evidence="1">
    <location>
        <begin position="1834"/>
        <end position="1863"/>
    </location>
</feature>
<dbReference type="GO" id="GO:0008773">
    <property type="term" value="F:[protein-PII] uridylyltransferase activity"/>
    <property type="evidence" value="ECO:0007669"/>
    <property type="project" value="InterPro"/>
</dbReference>
<comment type="caution">
    <text evidence="4">The sequence shown here is derived from an EMBL/GenBank/DDBJ whole genome shotgun (WGS) entry which is preliminary data.</text>
</comment>
<protein>
    <submittedName>
        <fullName evidence="4">Uncharacterized protein</fullName>
    </submittedName>
</protein>
<dbReference type="Pfam" id="PF00023">
    <property type="entry name" value="Ank"/>
    <property type="match status" value="1"/>
</dbReference>
<organism evidence="4 5">
    <name type="scientific">Candidatus Jidaibacter acanthamoebae</name>
    <dbReference type="NCBI Taxonomy" id="86105"/>
    <lineage>
        <taxon>Bacteria</taxon>
        <taxon>Pseudomonadati</taxon>
        <taxon>Pseudomonadota</taxon>
        <taxon>Alphaproteobacteria</taxon>
        <taxon>Rickettsiales</taxon>
        <taxon>Candidatus Midichloriaceae</taxon>
        <taxon>Candidatus Jidaibacter</taxon>
    </lineage>
</organism>
<evidence type="ECO:0000313" key="5">
    <source>
        <dbReference type="Proteomes" id="UP000031258"/>
    </source>
</evidence>
<dbReference type="InterPro" id="IPR032675">
    <property type="entry name" value="LRR_dom_sf"/>
</dbReference>
<dbReference type="PANTHER" id="PTHR46433:SF1">
    <property type="entry name" value="ANKYRIN REPEAT-CONTAINING PROTEIN"/>
    <property type="match status" value="1"/>
</dbReference>
<dbReference type="SUPFAM" id="SSF48403">
    <property type="entry name" value="Ankyrin repeat"/>
    <property type="match status" value="1"/>
</dbReference>
<dbReference type="SMART" id="SM00368">
    <property type="entry name" value="LRR_RI"/>
    <property type="match status" value="7"/>
</dbReference>
<dbReference type="STRING" id="86105.NF27_DT02010"/>
<dbReference type="InterPro" id="IPR002110">
    <property type="entry name" value="Ankyrin_rpt"/>
</dbReference>
<dbReference type="Proteomes" id="UP000031258">
    <property type="component" value="Unassembled WGS sequence"/>
</dbReference>
<dbReference type="SMART" id="SM00248">
    <property type="entry name" value="ANK"/>
    <property type="match status" value="3"/>
</dbReference>
<dbReference type="InterPro" id="IPR001611">
    <property type="entry name" value="Leu-rich_rpt"/>
</dbReference>
<feature type="domain" description="DUF294" evidence="3">
    <location>
        <begin position="548"/>
        <end position="624"/>
    </location>
</feature>
<dbReference type="Pfam" id="PF13516">
    <property type="entry name" value="LRR_6"/>
    <property type="match status" value="6"/>
</dbReference>
<dbReference type="InterPro" id="IPR018821">
    <property type="entry name" value="DUF294_put_nucleoTrafse_sb-bd"/>
</dbReference>
<evidence type="ECO:0000259" key="3">
    <source>
        <dbReference type="Pfam" id="PF10335"/>
    </source>
</evidence>
<keyword evidence="5" id="KW-1185">Reference proteome</keyword>
<dbReference type="Pfam" id="PF10335">
    <property type="entry name" value="DUF294_C"/>
    <property type="match status" value="1"/>
</dbReference>
<dbReference type="Pfam" id="PF03445">
    <property type="entry name" value="DUF294"/>
    <property type="match status" value="1"/>
</dbReference>
<feature type="repeat" description="ANK" evidence="1">
    <location>
        <begin position="1903"/>
        <end position="1935"/>
    </location>
</feature>
<accession>A0A0C1MTL3</accession>
<proteinExistence type="predicted"/>
<dbReference type="SUPFAM" id="SSF52047">
    <property type="entry name" value="RNI-like"/>
    <property type="match status" value="2"/>
</dbReference>
<dbReference type="InterPro" id="IPR005105">
    <property type="entry name" value="GlnD_Uridyltrans_N"/>
</dbReference>
<reference evidence="4 5" key="1">
    <citation type="submission" date="2014-11" db="EMBL/GenBank/DDBJ databases">
        <title>A Rickettsiales Symbiont of Amoebae With Ancient Features.</title>
        <authorList>
            <person name="Schulz F."/>
            <person name="Martijn J."/>
            <person name="Wascher F."/>
            <person name="Kostanjsek R."/>
            <person name="Ettema T.J."/>
            <person name="Horn M."/>
        </authorList>
    </citation>
    <scope>NUCLEOTIDE SEQUENCE [LARGE SCALE GENOMIC DNA]</scope>
    <source>
        <strain evidence="4 5">UWC36</strain>
    </source>
</reference>
<dbReference type="PROSITE" id="PS50088">
    <property type="entry name" value="ANK_REPEAT"/>
    <property type="match status" value="3"/>
</dbReference>
<dbReference type="SMART" id="SM00367">
    <property type="entry name" value="LRR_CC"/>
    <property type="match status" value="2"/>
</dbReference>
<keyword evidence="1" id="KW-0040">ANK repeat</keyword>
<dbReference type="InterPro" id="IPR036770">
    <property type="entry name" value="Ankyrin_rpt-contain_sf"/>
</dbReference>
<gene>
    <name evidence="4" type="ORF">NF27_DT02010</name>
</gene>
<dbReference type="Gene3D" id="1.25.40.20">
    <property type="entry name" value="Ankyrin repeat-containing domain"/>
    <property type="match status" value="1"/>
</dbReference>
<dbReference type="PANTHER" id="PTHR46433">
    <property type="entry name" value="ANK_REP_REGION DOMAIN-CONTAINING PROTEIN-RELATED"/>
    <property type="match status" value="1"/>
</dbReference>
<sequence>MHLNKTEQEVELRNEIETTVSKKYSSKNFYTNVQPLPTDVSVPLLATSSSEKIYLPNNEPINKVLIKLCDQFYTFLEKNEQTIVISYYQQLIRQLNTFEPLLIDEVVISKIFKCIDLFINYSENLDSSNFVRIITLQTSMVDIIKRHYNHTELCKIKSSLYKNVGFLKTKTFVEQKETAVSLYVLPKDFGVIEFYAQALKEIVRQEEIKGIASALDKEIDKYIYQLSHKCLYEFLSEKTLKLIPKESPALFKNILIQYRIILERLAVNEKELNLSSLMRNFLYKAGDIIDTYRNKLKEPTGASYKYSLTDLDDLTTYVTQLLVDSDKIIACESSNKWRENWNKFREIRREVIKIEDIIERQLYLSQKIEILISQMVKEGEMILGKPPCDYIMLSLGSLSRKEFFPGSDLECLIILDAENKSAGMIPEYFKALAGLLKIQILAVGESKAGFALDGNDPATNFDEFVITINKLPEAYNEHCKNQHILGFSLLRPSLLYSSREDDIFFERYKDVMSGILASTHKQQAINQLEYHTSKFLLESRDNLSFMKLGAEVARNENKCFDIKECFYSPLVYLAIDLGLYYNIKTNNTLEIYEELHNRDVISTEFFTFLKEAYCYIVELRFEAHNFKKSHYDEIYLPNSTKSGCLVLEEEAFEKLKKINLEVITPLYKAVELIVKNKSYNHSGNKTIEDQATITNIDHVADLYCRTHCKNNEALDNPSIFAELISIYHRYYTREYKLEILRQREEVYLQEGLNSLSMPLPSKIPENAVIVEEAGNKYMLKPEVAENIITKDGSIVKQEGGYGRRNVVGITHNGYSLHIKENPELPGMEYTLGSLIRKIAGQGAPVTKLLKFTVDNRVYPVQISRTVKGINYQDALNGKSSCLSKISSKSFGMMYMASLLINPEDGKPDNYILEPVKGGEGEKYNIVCVDNDHGLVPALVKEKSHTKLMVKTILYCMPQMYEDLDKEVREQILALNHDELLNEWLTELIKKDNEYRYLFTVKEQEILLNQGERRGIFTRKYEKEGALPVVIPIMLKQGAVATLYQKFIQLKSILEYSEKITPMQLLYNIEPLLAKYYDDPKLKGLGAKEVFSVLCKDQYSTVMAGRFGTMVNSRQLLQSVLQEIPNLEDIVKKKHTPAQAIDEIKIIKLQSSTLNRVREQLLAGNDKPFKELLLDSFRERVINGTKGGNKRVNFAGLSESKQLFILQAMRGSSFTELLLSNCTVLTDAIINDILKDSPGLMVLNLSGCVSLTNYAVRSIASYCPQIEKLVINNIPNLSYIGTKTGMSSLVFSNLRRLDLSDNRDLGNVWIYAPKLEWLDISGCKQITDKGLCYLVGNSSYLNTLMLEGCDKITNMQAKTYHPQLALLKAELLYKAEISKDTVSFKHVKFAKKDIDALGKVIKTNATIKTLYLSDNNISYKGDISGLDGLQPNTTVSVYNSIGTEGWKKIAEALKSNFTITTLNLEYSGMDTEVKKEILDVFKKNASITTLNLKGNNIDDEEGKFIAKALRTNMTLTELNLTENEIEPETFGHITGYLARNKILRDDTNLTCLDLNYINIGDKILKNIIEAINTNTNISILHLAGSNIEFKGGKAIGRLLRTNNSITELYLGNNRIGDMGIILIASALKTNTILTKLFISNNNISEEGGKAIAKALKNNTTLTDLDLRGNHISNSTLSEIETYLERNKTSRREITEPALAANEFNGSVLESAKGSTGNDNTSNTKLEIVEIKAKKTTASPQVRKIAERRRGVILSRPQLTDDLNVDISEAKQEEAKTTNTEYQKLTPKNVNTDVEYNTPDKQKGYKLYEAANTGKVVTVMGLLRDGADTNYVDDTSGKTALHQATEAGHTKIVELLLNHSVPVQVNLLDKVRGDTALHIAADKNHLAIAKMLLDKEVDTNLCNNFGFTPLHYAVSGDHKDLVNLLLAHGADPFIQTNENKVALDYAQSFEMKEIFRQFSKTPEVSRI</sequence>
<dbReference type="Pfam" id="PF12796">
    <property type="entry name" value="Ank_2"/>
    <property type="match status" value="1"/>
</dbReference>
<evidence type="ECO:0000259" key="2">
    <source>
        <dbReference type="Pfam" id="PF03445"/>
    </source>
</evidence>
<dbReference type="Gene3D" id="3.80.10.10">
    <property type="entry name" value="Ribonuclease Inhibitor"/>
    <property type="match status" value="3"/>
</dbReference>
<feature type="domain" description="Protein-PII uridylyltransferase N-terminal" evidence="2">
    <location>
        <begin position="364"/>
        <end position="444"/>
    </location>
</feature>
<evidence type="ECO:0000256" key="1">
    <source>
        <dbReference type="PROSITE-ProRule" id="PRU00023"/>
    </source>
</evidence>
<evidence type="ECO:0000313" key="4">
    <source>
        <dbReference type="EMBL" id="KIE05427.1"/>
    </source>
</evidence>